<keyword evidence="1" id="KW-0732">Signal</keyword>
<protein>
    <submittedName>
        <fullName evidence="3">Alpha/beta hydrolase domain-containing protein</fullName>
    </submittedName>
</protein>
<dbReference type="RefSeq" id="WP_311367496.1">
    <property type="nucleotide sequence ID" value="NZ_JAVRHX010000001.1"/>
</dbReference>
<feature type="chain" id="PRO_5045450472" evidence="1">
    <location>
        <begin position="22"/>
        <end position="635"/>
    </location>
</feature>
<keyword evidence="4" id="KW-1185">Reference proteome</keyword>
<feature type="signal peptide" evidence="1">
    <location>
        <begin position="1"/>
        <end position="21"/>
    </location>
</feature>
<dbReference type="Pfam" id="PF20091">
    <property type="entry name" value="Abhydrolase_10"/>
    <property type="match status" value="1"/>
</dbReference>
<comment type="caution">
    <text evidence="3">The sequence shown here is derived from an EMBL/GenBank/DDBJ whole genome shotgun (WGS) entry which is preliminary data.</text>
</comment>
<evidence type="ECO:0000259" key="2">
    <source>
        <dbReference type="Pfam" id="PF20091"/>
    </source>
</evidence>
<organism evidence="3 4">
    <name type="scientific">Glaciecola petra</name>
    <dbReference type="NCBI Taxonomy" id="3075602"/>
    <lineage>
        <taxon>Bacteria</taxon>
        <taxon>Pseudomonadati</taxon>
        <taxon>Pseudomonadota</taxon>
        <taxon>Gammaproteobacteria</taxon>
        <taxon>Alteromonadales</taxon>
        <taxon>Alteromonadaceae</taxon>
        <taxon>Glaciecola</taxon>
    </lineage>
</organism>
<dbReference type="InterPro" id="IPR045394">
    <property type="entry name" value="Abhydrolase_dom"/>
</dbReference>
<keyword evidence="3" id="KW-0378">Hydrolase</keyword>
<dbReference type="GO" id="GO:0016787">
    <property type="term" value="F:hydrolase activity"/>
    <property type="evidence" value="ECO:0007669"/>
    <property type="project" value="UniProtKB-KW"/>
</dbReference>
<evidence type="ECO:0000256" key="1">
    <source>
        <dbReference type="SAM" id="SignalP"/>
    </source>
</evidence>
<sequence length="635" mass="71742">MPLLRLCSLLLIILCSFSSHAKLVNVQINEQTNFIAFGIELEAISGNLHFEFDPKLPQNQHVTDIQLANMQDGKVAVTSTFFIIQPADKNKRKATLLEISNRGSKASLRYFNKAVVNNSPTTASSLGDGLLQRLGLSVMWVGWQADVYAQDNNMSVILPRAKNTTGMARSDWTIESQANKLRLAHRDNIKVLYVVDKHKQEQAYLTRRLAPNDMKQIVPSSKWRFSEQGDAIVGDFNPGIYELVYPTQESIVVGLGFALIRDTAEYIKKGDSRFSSPKTIAFGVSQTGRWLRHFLYQGFNKTEAGNIAFDGMLIHTAGAGRGSFNHRFAQASRDAHRMSAFFYPTDVFPFASRPVEHPVTGEPDGLMLHMTNAFHPKVFYTNTGYEYWGRAAALIHSHNGKDIEPLATERIYHLASAQHFVERQSNLKAIDGKPRYFQGNSLDLLLNLRALISALTEWVVDDKSPPKSRFPRFSDNTLVNFENYNLPNMLSDLRKPISPHTAYIYDYGKQWQQGVIKLNPPRILATIVPPLPAVDSNGNEIAGIRHPLLEAPIASFLPWVLRHNAQFAQDEMMDFRGAIKLLPKQQVLQRYANWDAYRRTLETAISHAITQGFILEEDRDSVLTQGEWLWKLATD</sequence>
<gene>
    <name evidence="3" type="ORF">RM552_04035</name>
</gene>
<evidence type="ECO:0000313" key="4">
    <source>
        <dbReference type="Proteomes" id="UP001253545"/>
    </source>
</evidence>
<proteinExistence type="predicted"/>
<accession>A0ABU2ZNL3</accession>
<evidence type="ECO:0000313" key="3">
    <source>
        <dbReference type="EMBL" id="MDT0594006.1"/>
    </source>
</evidence>
<reference evidence="3 4" key="1">
    <citation type="submission" date="2023-09" db="EMBL/GenBank/DDBJ databases">
        <authorList>
            <person name="Rey-Velasco X."/>
        </authorList>
    </citation>
    <scope>NUCLEOTIDE SEQUENCE [LARGE SCALE GENOMIC DNA]</scope>
    <source>
        <strain evidence="3 4">P117</strain>
    </source>
</reference>
<dbReference type="Proteomes" id="UP001253545">
    <property type="component" value="Unassembled WGS sequence"/>
</dbReference>
<dbReference type="EMBL" id="JAVRHX010000001">
    <property type="protein sequence ID" value="MDT0594006.1"/>
    <property type="molecule type" value="Genomic_DNA"/>
</dbReference>
<name>A0ABU2ZNL3_9ALTE</name>
<feature type="domain" description="Alpha/beta hydrolase" evidence="2">
    <location>
        <begin position="235"/>
        <end position="623"/>
    </location>
</feature>